<evidence type="ECO:0000313" key="3">
    <source>
        <dbReference type="EMBL" id="GAA3569165.1"/>
    </source>
</evidence>
<feature type="chain" id="PRO_5047476467" evidence="2">
    <location>
        <begin position="26"/>
        <end position="306"/>
    </location>
</feature>
<dbReference type="Proteomes" id="UP001501222">
    <property type="component" value="Unassembled WGS sequence"/>
</dbReference>
<keyword evidence="4" id="KW-1185">Reference proteome</keyword>
<evidence type="ECO:0000313" key="4">
    <source>
        <dbReference type="Proteomes" id="UP001501222"/>
    </source>
</evidence>
<proteinExistence type="predicted"/>
<feature type="signal peptide" evidence="2">
    <location>
        <begin position="1"/>
        <end position="25"/>
    </location>
</feature>
<name>A0ABP6XMF8_9ACTN</name>
<comment type="caution">
    <text evidence="3">The sequence shown here is derived from an EMBL/GenBank/DDBJ whole genome shotgun (WGS) entry which is preliminary data.</text>
</comment>
<feature type="compositionally biased region" description="Low complexity" evidence="1">
    <location>
        <begin position="54"/>
        <end position="63"/>
    </location>
</feature>
<protein>
    <submittedName>
        <fullName evidence="3">Uncharacterized protein</fullName>
    </submittedName>
</protein>
<dbReference type="RefSeq" id="WP_344843157.1">
    <property type="nucleotide sequence ID" value="NZ_BAABAA010000006.1"/>
</dbReference>
<feature type="region of interest" description="Disordered" evidence="1">
    <location>
        <begin position="54"/>
        <end position="73"/>
    </location>
</feature>
<dbReference type="PROSITE" id="PS51318">
    <property type="entry name" value="TAT"/>
    <property type="match status" value="1"/>
</dbReference>
<accession>A0ABP6XMF8</accession>
<dbReference type="EMBL" id="BAABAA010000006">
    <property type="protein sequence ID" value="GAA3569165.1"/>
    <property type="molecule type" value="Genomic_DNA"/>
</dbReference>
<evidence type="ECO:0000256" key="1">
    <source>
        <dbReference type="SAM" id="MobiDB-lite"/>
    </source>
</evidence>
<sequence length="306" mass="31636">MTGRKLFRTGLALAGVAALATAALAAPAQASTTAATGTTAACVLSAGAVTAAGAQTTSSVGGTPPVKSQTVNTHGVYQPGKVRVASTFIREPNVSGADISGFVLQGDSLYRSVFGLDGTNEIDPTYPSRLTRVGGGWSNYTVLEVSEYKFERDMAYGLRKDGTLFRWNYTTGSWRSTGSAPGFGSVKSMALIGKTATYDMFLANLTGGALYSIKIPTAAPMKPVVTKIRPSGWGGFEKLIANKCGASGTLLLGIDKDAKAGFTYAVSHANGAATVIQNLGKVNSTFPDAVNFRWGVVPDLDPLTGG</sequence>
<gene>
    <name evidence="3" type="ORF">GCM10022235_42890</name>
</gene>
<reference evidence="4" key="1">
    <citation type="journal article" date="2019" name="Int. J. Syst. Evol. Microbiol.">
        <title>The Global Catalogue of Microorganisms (GCM) 10K type strain sequencing project: providing services to taxonomists for standard genome sequencing and annotation.</title>
        <authorList>
            <consortium name="The Broad Institute Genomics Platform"/>
            <consortium name="The Broad Institute Genome Sequencing Center for Infectious Disease"/>
            <person name="Wu L."/>
            <person name="Ma J."/>
        </authorList>
    </citation>
    <scope>NUCLEOTIDE SEQUENCE [LARGE SCALE GENOMIC DNA]</scope>
    <source>
        <strain evidence="4">JCM 16928</strain>
    </source>
</reference>
<keyword evidence="2" id="KW-0732">Signal</keyword>
<organism evidence="3 4">
    <name type="scientific">Kribbella ginsengisoli</name>
    <dbReference type="NCBI Taxonomy" id="363865"/>
    <lineage>
        <taxon>Bacteria</taxon>
        <taxon>Bacillati</taxon>
        <taxon>Actinomycetota</taxon>
        <taxon>Actinomycetes</taxon>
        <taxon>Propionibacteriales</taxon>
        <taxon>Kribbellaceae</taxon>
        <taxon>Kribbella</taxon>
    </lineage>
</organism>
<evidence type="ECO:0000256" key="2">
    <source>
        <dbReference type="SAM" id="SignalP"/>
    </source>
</evidence>
<dbReference type="InterPro" id="IPR006311">
    <property type="entry name" value="TAT_signal"/>
</dbReference>